<evidence type="ECO:0000313" key="3">
    <source>
        <dbReference type="Proteomes" id="UP000068026"/>
    </source>
</evidence>
<dbReference type="KEGG" id="cpro:CPRO_14150"/>
<gene>
    <name evidence="1" type="ORF">CPRO_14150</name>
    <name evidence="2" type="ORF">SAMN02745151_01226</name>
</gene>
<reference evidence="4" key="3">
    <citation type="submission" date="2016-11" db="EMBL/GenBank/DDBJ databases">
        <authorList>
            <person name="Jaros S."/>
            <person name="Januszkiewicz K."/>
            <person name="Wedrychowicz H."/>
        </authorList>
    </citation>
    <scope>NUCLEOTIDE SEQUENCE [LARGE SCALE GENOMIC DNA]</scope>
    <source>
        <strain evidence="4">DSM 1682</strain>
    </source>
</reference>
<keyword evidence="3" id="KW-1185">Reference proteome</keyword>
<reference evidence="2" key="4">
    <citation type="submission" date="2016-11" db="EMBL/GenBank/DDBJ databases">
        <authorList>
            <person name="Varghese N."/>
            <person name="Submissions S."/>
        </authorList>
    </citation>
    <scope>NUCLEOTIDE SEQUENCE</scope>
    <source>
        <strain evidence="2">DSM 1682</strain>
    </source>
</reference>
<name>A0A0X1U7U9_ANAPI</name>
<dbReference type="Proteomes" id="UP000184204">
    <property type="component" value="Unassembled WGS sequence"/>
</dbReference>
<evidence type="ECO:0000313" key="1">
    <source>
        <dbReference type="EMBL" id="AMJ41008.1"/>
    </source>
</evidence>
<dbReference type="AlphaFoldDB" id="A0A0X1U7U9"/>
<protein>
    <submittedName>
        <fullName evidence="2">Uncharacterized protein</fullName>
    </submittedName>
</protein>
<sequence>MTILESTLNFVGASIASGITWDLLKTLGTEILSKFKLKFISEKYFKDENQCDAFLEIITNKDTFNDKKPLRDVQNVYVDITENETIKFVQEYELWLKENKEDFEKLILKFSQTASVNIGNQTNTGSGNIINTGIWNGNIGR</sequence>
<dbReference type="EMBL" id="CP014223">
    <property type="protein sequence ID" value="AMJ41008.1"/>
    <property type="molecule type" value="Genomic_DNA"/>
</dbReference>
<proteinExistence type="predicted"/>
<evidence type="ECO:0000313" key="4">
    <source>
        <dbReference type="Proteomes" id="UP000184204"/>
    </source>
</evidence>
<evidence type="ECO:0000313" key="2">
    <source>
        <dbReference type="EMBL" id="SHE61181.1"/>
    </source>
</evidence>
<reference evidence="1 3" key="1">
    <citation type="journal article" date="2016" name="Genome Announc.">
        <title>Complete Genome Sequence of the Amino Acid-Fermenting Clostridium propionicum X2 (DSM 1682).</title>
        <authorList>
            <person name="Poehlein A."/>
            <person name="Schlien K."/>
            <person name="Chowdhury N.P."/>
            <person name="Gottschalk G."/>
            <person name="Buckel W."/>
            <person name="Daniel R."/>
        </authorList>
    </citation>
    <scope>NUCLEOTIDE SEQUENCE [LARGE SCALE GENOMIC DNA]</scope>
    <source>
        <strain evidence="1 3">X2</strain>
    </source>
</reference>
<dbReference type="OrthoDB" id="2084385at2"/>
<reference evidence="3" key="2">
    <citation type="submission" date="2016-01" db="EMBL/GenBank/DDBJ databases">
        <authorList>
            <person name="Poehlein A."/>
            <person name="Schlien K."/>
            <person name="Gottschalk G."/>
            <person name="Buckel W."/>
            <person name="Daniel R."/>
        </authorList>
    </citation>
    <scope>NUCLEOTIDE SEQUENCE [LARGE SCALE GENOMIC DNA]</scope>
    <source>
        <strain evidence="3">X2</strain>
    </source>
</reference>
<dbReference type="EMBL" id="FQUA01000004">
    <property type="protein sequence ID" value="SHE61181.1"/>
    <property type="molecule type" value="Genomic_DNA"/>
</dbReference>
<dbReference type="Proteomes" id="UP000068026">
    <property type="component" value="Chromosome"/>
</dbReference>
<dbReference type="RefSeq" id="WP_066049509.1">
    <property type="nucleotide sequence ID" value="NZ_CP014223.1"/>
</dbReference>
<organism evidence="2 4">
    <name type="scientific">Anaerotignum propionicum DSM 1682</name>
    <dbReference type="NCBI Taxonomy" id="991789"/>
    <lineage>
        <taxon>Bacteria</taxon>
        <taxon>Bacillati</taxon>
        <taxon>Bacillota</taxon>
        <taxon>Clostridia</taxon>
        <taxon>Lachnospirales</taxon>
        <taxon>Anaerotignaceae</taxon>
        <taxon>Anaerotignum</taxon>
    </lineage>
</organism>
<accession>A0A0X1U7U9</accession>